<dbReference type="GO" id="GO:0052717">
    <property type="term" value="F:tRNA-specific adenosine-34 deaminase activity"/>
    <property type="evidence" value="ECO:0007669"/>
    <property type="project" value="TreeGrafter"/>
</dbReference>
<evidence type="ECO:0000259" key="3">
    <source>
        <dbReference type="Pfam" id="PF00383"/>
    </source>
</evidence>
<dbReference type="InterPro" id="IPR002125">
    <property type="entry name" value="CMP_dCMP_dom"/>
</dbReference>
<dbReference type="EMBL" id="NHOQ01000862">
    <property type="protein sequence ID" value="PWA28315.1"/>
    <property type="molecule type" value="Genomic_DNA"/>
</dbReference>
<dbReference type="GO" id="GO:0005737">
    <property type="term" value="C:cytoplasm"/>
    <property type="evidence" value="ECO:0007669"/>
    <property type="project" value="TreeGrafter"/>
</dbReference>
<dbReference type="SUPFAM" id="SSF53927">
    <property type="entry name" value="Cytidine deaminase-like"/>
    <property type="match status" value="1"/>
</dbReference>
<dbReference type="AlphaFoldDB" id="A0A315VYB5"/>
<reference evidence="4 5" key="1">
    <citation type="journal article" date="2018" name="G3 (Bethesda)">
        <title>A High-Quality Reference Genome for the Invasive Mosquitofish Gambusia affinis Using a Chicago Library.</title>
        <authorList>
            <person name="Hoffberg S.L."/>
            <person name="Troendle N.J."/>
            <person name="Glenn T.C."/>
            <person name="Mahmud O."/>
            <person name="Louha S."/>
            <person name="Chalopin D."/>
            <person name="Bennetzen J.L."/>
            <person name="Mauricio R."/>
        </authorList>
    </citation>
    <scope>NUCLEOTIDE SEQUENCE [LARGE SCALE GENOMIC DNA]</scope>
    <source>
        <strain evidence="4">NE01/NJP1002.9</strain>
        <tissue evidence="4">Muscle</tissue>
    </source>
</reference>
<sequence>MATEEGRKAESEAEFSVSDEEMKKWMSRAFEMAREALQGGEVPVGCLLVHRQEVVGKGRNEVNETKNVGNLFFFSSSGRWWRIWGRRDNTPVCEMLAGDASR</sequence>
<comment type="caution">
    <text evidence="4">The sequence shown here is derived from an EMBL/GenBank/DDBJ whole genome shotgun (WGS) entry which is preliminary data.</text>
</comment>
<keyword evidence="5" id="KW-1185">Reference proteome</keyword>
<protein>
    <recommendedName>
        <fullName evidence="3">CMP/dCMP-type deaminase domain-containing protein</fullName>
    </recommendedName>
</protein>
<comment type="cofactor">
    <cofactor evidence="1">
        <name>Zn(2+)</name>
        <dbReference type="ChEBI" id="CHEBI:29105"/>
    </cofactor>
</comment>
<dbReference type="Proteomes" id="UP000250572">
    <property type="component" value="Unassembled WGS sequence"/>
</dbReference>
<feature type="domain" description="CMP/dCMP-type deaminase" evidence="3">
    <location>
        <begin position="21"/>
        <end position="67"/>
    </location>
</feature>
<dbReference type="GO" id="GO:0002100">
    <property type="term" value="P:tRNA wobble adenosine to inosine editing"/>
    <property type="evidence" value="ECO:0007669"/>
    <property type="project" value="TreeGrafter"/>
</dbReference>
<dbReference type="PANTHER" id="PTHR11079:SF149">
    <property type="entry name" value="TRNA-SPECIFIC ADENOSINE DEAMINASE 2"/>
    <property type="match status" value="1"/>
</dbReference>
<gene>
    <name evidence="4" type="ORF">CCH79_00019031</name>
</gene>
<proteinExistence type="predicted"/>
<evidence type="ECO:0000256" key="2">
    <source>
        <dbReference type="ARBA" id="ARBA00022801"/>
    </source>
</evidence>
<dbReference type="PANTHER" id="PTHR11079">
    <property type="entry name" value="CYTOSINE DEAMINASE FAMILY MEMBER"/>
    <property type="match status" value="1"/>
</dbReference>
<dbReference type="GO" id="GO:0005634">
    <property type="term" value="C:nucleus"/>
    <property type="evidence" value="ECO:0007669"/>
    <property type="project" value="TreeGrafter"/>
</dbReference>
<dbReference type="InterPro" id="IPR016193">
    <property type="entry name" value="Cytidine_deaminase-like"/>
</dbReference>
<evidence type="ECO:0000313" key="4">
    <source>
        <dbReference type="EMBL" id="PWA28315.1"/>
    </source>
</evidence>
<evidence type="ECO:0000313" key="5">
    <source>
        <dbReference type="Proteomes" id="UP000250572"/>
    </source>
</evidence>
<dbReference type="Pfam" id="PF00383">
    <property type="entry name" value="dCMP_cyt_deam_1"/>
    <property type="match status" value="1"/>
</dbReference>
<name>A0A315VYB5_GAMAF</name>
<evidence type="ECO:0000256" key="1">
    <source>
        <dbReference type="ARBA" id="ARBA00001947"/>
    </source>
</evidence>
<keyword evidence="2" id="KW-0378">Hydrolase</keyword>
<accession>A0A315VYB5</accession>
<dbReference type="Gene3D" id="3.40.140.10">
    <property type="entry name" value="Cytidine Deaminase, domain 2"/>
    <property type="match status" value="1"/>
</dbReference>
<organism evidence="4 5">
    <name type="scientific">Gambusia affinis</name>
    <name type="common">Western mosquitofish</name>
    <name type="synonym">Heterandria affinis</name>
    <dbReference type="NCBI Taxonomy" id="33528"/>
    <lineage>
        <taxon>Eukaryota</taxon>
        <taxon>Metazoa</taxon>
        <taxon>Chordata</taxon>
        <taxon>Craniata</taxon>
        <taxon>Vertebrata</taxon>
        <taxon>Euteleostomi</taxon>
        <taxon>Actinopterygii</taxon>
        <taxon>Neopterygii</taxon>
        <taxon>Teleostei</taxon>
        <taxon>Neoteleostei</taxon>
        <taxon>Acanthomorphata</taxon>
        <taxon>Ovalentaria</taxon>
        <taxon>Atherinomorphae</taxon>
        <taxon>Cyprinodontiformes</taxon>
        <taxon>Poeciliidae</taxon>
        <taxon>Poeciliinae</taxon>
        <taxon>Gambusia</taxon>
    </lineage>
</organism>